<name>A0A1H8FIA4_9RHOB</name>
<evidence type="ECO:0000313" key="1">
    <source>
        <dbReference type="EMBL" id="SEN31362.1"/>
    </source>
</evidence>
<dbReference type="STRING" id="34002.SAMN04489859_100466"/>
<dbReference type="OrthoDB" id="262740at2"/>
<organism evidence="1 2">
    <name type="scientific">Paracoccus alcaliphilus</name>
    <dbReference type="NCBI Taxonomy" id="34002"/>
    <lineage>
        <taxon>Bacteria</taxon>
        <taxon>Pseudomonadati</taxon>
        <taxon>Pseudomonadota</taxon>
        <taxon>Alphaproteobacteria</taxon>
        <taxon>Rhodobacterales</taxon>
        <taxon>Paracoccaceae</taxon>
        <taxon>Paracoccus</taxon>
    </lineage>
</organism>
<gene>
    <name evidence="1" type="ORF">SAMN04489859_100466</name>
</gene>
<protein>
    <submittedName>
        <fullName evidence="1">Phage protein D</fullName>
    </submittedName>
</protein>
<dbReference type="EMBL" id="FODE01000004">
    <property type="protein sequence ID" value="SEN31362.1"/>
    <property type="molecule type" value="Genomic_DNA"/>
</dbReference>
<reference evidence="1 2" key="1">
    <citation type="submission" date="2016-10" db="EMBL/GenBank/DDBJ databases">
        <authorList>
            <person name="de Groot N.N."/>
        </authorList>
    </citation>
    <scope>NUCLEOTIDE SEQUENCE [LARGE SCALE GENOMIC DNA]</scope>
    <source>
        <strain evidence="1 2">DSM 8512</strain>
    </source>
</reference>
<keyword evidence="2" id="KW-1185">Reference proteome</keyword>
<dbReference type="RefSeq" id="WP_090610659.1">
    <property type="nucleotide sequence ID" value="NZ_CP067124.1"/>
</dbReference>
<proteinExistence type="predicted"/>
<dbReference type="SUPFAM" id="SSF69279">
    <property type="entry name" value="Phage tail proteins"/>
    <property type="match status" value="1"/>
</dbReference>
<sequence length="381" mass="41042">MATPRFSIDIDGTRLSGALLGRLATLELTEADNQPARLALRIGLRQGADGTYDILDDSPFEPGAEIRLTLAAPGGADQVVFSGYLSHLRPHFEEPEANSWLEVLARDATLLMAAQERVASYPDAGDSDAAREIAGRYGLTVEAQDTDAKLAADDMLLIQRADDWSFLRHLAARNGFVTYLEPDPASGEPVCHFHPRELGAEPQADLTILRENANLDWIDFAASLDRPEKRLAHGIDAVSKRMVRAGGDTQDEVLGQDLFTAEAAQGLMRAGATGSVRFQRGALPRDAAMGAHAGGRGAEDHLAIEARGQLDPARYRGLLRAHRTALIKGVGDRLSGTYYIREVTTEMTGGTLVQRFSALSNAMGRRGGESFGQSAEEEPPA</sequence>
<evidence type="ECO:0000313" key="2">
    <source>
        <dbReference type="Proteomes" id="UP000199054"/>
    </source>
</evidence>
<accession>A0A1H8FIA4</accession>
<dbReference type="AlphaFoldDB" id="A0A1H8FIA4"/>
<dbReference type="Proteomes" id="UP000199054">
    <property type="component" value="Unassembled WGS sequence"/>
</dbReference>